<name>A0A833KZJ9_UNCSA</name>
<reference evidence="2 3" key="1">
    <citation type="submission" date="2019-12" db="EMBL/GenBank/DDBJ databases">
        <authorList>
            <person name="Wolfe R."/>
            <person name="Danczak R."/>
            <person name="Wilkins M."/>
        </authorList>
    </citation>
    <scope>NUCLEOTIDE SEQUENCE [LARGE SCALE GENOMIC DNA]</scope>
    <source>
        <strain evidence="2">X2_MaxBin.013</strain>
    </source>
</reference>
<dbReference type="AlphaFoldDB" id="A0A833KZJ9"/>
<evidence type="ECO:0000313" key="2">
    <source>
        <dbReference type="EMBL" id="KAF0132778.1"/>
    </source>
</evidence>
<comment type="caution">
    <text evidence="2">The sequence shown here is derived from an EMBL/GenBank/DDBJ whole genome shotgun (WGS) entry which is preliminary data.</text>
</comment>
<keyword evidence="1" id="KW-0732">Signal</keyword>
<evidence type="ECO:0000313" key="3">
    <source>
        <dbReference type="Proteomes" id="UP000488506"/>
    </source>
</evidence>
<feature type="chain" id="PRO_5032314460" evidence="1">
    <location>
        <begin position="22"/>
        <end position="184"/>
    </location>
</feature>
<dbReference type="Proteomes" id="UP000488506">
    <property type="component" value="Unassembled WGS sequence"/>
</dbReference>
<feature type="signal peptide" evidence="1">
    <location>
        <begin position="1"/>
        <end position="21"/>
    </location>
</feature>
<accession>A0A833KZJ9</accession>
<proteinExistence type="predicted"/>
<dbReference type="EMBL" id="WPAF01000043">
    <property type="protein sequence ID" value="KAF0132778.1"/>
    <property type="molecule type" value="Genomic_DNA"/>
</dbReference>
<gene>
    <name evidence="2" type="ORF">FD145_1565</name>
</gene>
<protein>
    <submittedName>
        <fullName evidence="2">Uncharacterized protein</fullName>
    </submittedName>
</protein>
<organism evidence="2 3">
    <name type="scientific">Candidatus Saganbacteria bacterium</name>
    <dbReference type="NCBI Taxonomy" id="2575572"/>
    <lineage>
        <taxon>Bacteria</taxon>
        <taxon>Bacillati</taxon>
        <taxon>Saganbacteria</taxon>
    </lineage>
</organism>
<sequence>MKREIFLVSVILFCFASGAFAETREAENKKWQISLEQYYDSLPKTKNLETDMRRAVNSSNNQDISLKYLFLEQNDPANIILRNIVSGIFMRFNYGQSALDLNFEMTDSSSTKFNVSNTSCFGYGSEVVFNARHPWRFSIASLIKYGNIPNASINYSSYQNGGTNFAKKVRGSWNSSDAIMELVL</sequence>
<evidence type="ECO:0000256" key="1">
    <source>
        <dbReference type="SAM" id="SignalP"/>
    </source>
</evidence>